<reference evidence="3" key="1">
    <citation type="submission" date="2019-02" db="EMBL/GenBank/DDBJ databases">
        <authorList>
            <person name="Gruber-Vodicka R. H."/>
            <person name="Seah K. B. B."/>
        </authorList>
    </citation>
    <scope>NUCLEOTIDE SEQUENCE</scope>
    <source>
        <strain evidence="2">BECK_DK161</strain>
        <strain evidence="3">BECK_DK47</strain>
    </source>
</reference>
<sequence length="144" mass="16282">MSTDQFIGTWKLVSCEVKVEGGESVFPMGQVPVGRLMYDEKDNMLVALANAERPRMSNDVHKMFAPLEEKGPAFDSFEAYFGSYSVNETEKVITHHVESGLFPNWTGSSQQRFYSFTGNRLELSTPPVEHEGSRVVAVLLWERM</sequence>
<dbReference type="EMBL" id="CAADEX010000113">
    <property type="protein sequence ID" value="VFJ62644.1"/>
    <property type="molecule type" value="Genomic_DNA"/>
</dbReference>
<evidence type="ECO:0000259" key="1">
    <source>
        <dbReference type="Pfam" id="PF13924"/>
    </source>
</evidence>
<dbReference type="Pfam" id="PF13924">
    <property type="entry name" value="Lipocalin_5"/>
    <property type="match status" value="1"/>
</dbReference>
<proteinExistence type="predicted"/>
<evidence type="ECO:0000313" key="3">
    <source>
        <dbReference type="EMBL" id="VFJ62644.1"/>
    </source>
</evidence>
<organism evidence="3">
    <name type="scientific">Candidatus Kentrum sp. DK</name>
    <dbReference type="NCBI Taxonomy" id="2126562"/>
    <lineage>
        <taxon>Bacteria</taxon>
        <taxon>Pseudomonadati</taxon>
        <taxon>Pseudomonadota</taxon>
        <taxon>Gammaproteobacteria</taxon>
        <taxon>Candidatus Kentrum</taxon>
    </lineage>
</organism>
<gene>
    <name evidence="3" type="ORF">BECKDK2373B_GA0170837_11132</name>
    <name evidence="2" type="ORF">BECKDK2373C_GA0170839_10947</name>
</gene>
<dbReference type="AlphaFoldDB" id="A0A450T7F1"/>
<evidence type="ECO:0000313" key="2">
    <source>
        <dbReference type="EMBL" id="VFJ62171.1"/>
    </source>
</evidence>
<accession>A0A450T7F1</accession>
<name>A0A450T7F1_9GAMM</name>
<dbReference type="EMBL" id="CAADEY010000094">
    <property type="protein sequence ID" value="VFJ62171.1"/>
    <property type="molecule type" value="Genomic_DNA"/>
</dbReference>
<feature type="domain" description="Lipocalin-like" evidence="1">
    <location>
        <begin position="7"/>
        <end position="143"/>
    </location>
</feature>
<dbReference type="InterPro" id="IPR024311">
    <property type="entry name" value="Lipocalin-like"/>
</dbReference>
<protein>
    <submittedName>
        <fullName evidence="3">Lipocalin-like domain-containing protein</fullName>
    </submittedName>
</protein>